<proteinExistence type="predicted"/>
<dbReference type="SMART" id="SM00471">
    <property type="entry name" value="HDc"/>
    <property type="match status" value="1"/>
</dbReference>
<reference evidence="2 3" key="1">
    <citation type="submission" date="2018-06" db="EMBL/GenBank/DDBJ databases">
        <title>Genomic Encyclopedia of Archaeal and Bacterial Type Strains, Phase II (KMG-II): from individual species to whole genera.</title>
        <authorList>
            <person name="Goeker M."/>
        </authorList>
    </citation>
    <scope>NUCLEOTIDE SEQUENCE [LARGE SCALE GENOMIC DNA]</scope>
    <source>
        <strain evidence="2 3">DSM 27372</strain>
    </source>
</reference>
<evidence type="ECO:0000313" key="2">
    <source>
        <dbReference type="EMBL" id="PYF71624.1"/>
    </source>
</evidence>
<name>A0A318U9P4_9SPHI</name>
<dbReference type="EMBL" id="QKLU01000007">
    <property type="protein sequence ID" value="PYF71624.1"/>
    <property type="molecule type" value="Genomic_DNA"/>
</dbReference>
<dbReference type="Gene3D" id="1.10.3210.10">
    <property type="entry name" value="Hypothetical protein af1432"/>
    <property type="match status" value="1"/>
</dbReference>
<dbReference type="AlphaFoldDB" id="A0A318U9P4"/>
<dbReference type="CDD" id="cd00077">
    <property type="entry name" value="HDc"/>
    <property type="match status" value="1"/>
</dbReference>
<organism evidence="2 3">
    <name type="scientific">Pedobacter nutrimenti</name>
    <dbReference type="NCBI Taxonomy" id="1241337"/>
    <lineage>
        <taxon>Bacteria</taxon>
        <taxon>Pseudomonadati</taxon>
        <taxon>Bacteroidota</taxon>
        <taxon>Sphingobacteriia</taxon>
        <taxon>Sphingobacteriales</taxon>
        <taxon>Sphingobacteriaceae</taxon>
        <taxon>Pedobacter</taxon>
    </lineage>
</organism>
<protein>
    <recommendedName>
        <fullName evidence="1">HD domain-containing protein</fullName>
    </recommendedName>
</protein>
<gene>
    <name evidence="2" type="ORF">B0O44_107239</name>
</gene>
<dbReference type="SUPFAM" id="SSF109604">
    <property type="entry name" value="HD-domain/PDEase-like"/>
    <property type="match status" value="1"/>
</dbReference>
<dbReference type="Proteomes" id="UP000248198">
    <property type="component" value="Unassembled WGS sequence"/>
</dbReference>
<accession>A0A318U9P4</accession>
<dbReference type="Pfam" id="PF01966">
    <property type="entry name" value="HD"/>
    <property type="match status" value="1"/>
</dbReference>
<dbReference type="GO" id="GO:0006203">
    <property type="term" value="P:dGTP catabolic process"/>
    <property type="evidence" value="ECO:0007669"/>
    <property type="project" value="TreeGrafter"/>
</dbReference>
<dbReference type="InterPro" id="IPR003607">
    <property type="entry name" value="HD/PDEase_dom"/>
</dbReference>
<dbReference type="InterPro" id="IPR006674">
    <property type="entry name" value="HD_domain"/>
</dbReference>
<evidence type="ECO:0000259" key="1">
    <source>
        <dbReference type="PROSITE" id="PS51831"/>
    </source>
</evidence>
<dbReference type="PANTHER" id="PTHR11373">
    <property type="entry name" value="DEOXYNUCLEOSIDE TRIPHOSPHATE TRIPHOSPHOHYDROLASE"/>
    <property type="match status" value="1"/>
</dbReference>
<dbReference type="OrthoDB" id="9814017at2"/>
<evidence type="ECO:0000313" key="3">
    <source>
        <dbReference type="Proteomes" id="UP000248198"/>
    </source>
</evidence>
<dbReference type="PANTHER" id="PTHR11373:SF41">
    <property type="entry name" value="METAL-DEPENDENT PHOSPHOHYDROLASE"/>
    <property type="match status" value="1"/>
</dbReference>
<keyword evidence="3" id="KW-1185">Reference proteome</keyword>
<dbReference type="GO" id="GO:0008832">
    <property type="term" value="F:dGTPase activity"/>
    <property type="evidence" value="ECO:0007669"/>
    <property type="project" value="TreeGrafter"/>
</dbReference>
<dbReference type="PROSITE" id="PS51831">
    <property type="entry name" value="HD"/>
    <property type="match status" value="1"/>
</dbReference>
<dbReference type="RefSeq" id="WP_110833762.1">
    <property type="nucleotide sequence ID" value="NZ_QKLU01000007.1"/>
</dbReference>
<comment type="caution">
    <text evidence="2">The sequence shown here is derived from an EMBL/GenBank/DDBJ whole genome shotgun (WGS) entry which is preliminary data.</text>
</comment>
<sequence length="283" mass="32527">MIKVSDIIYGTFELPAIFRELLNNKSLLRLRNVHQSGAIFLVNPDISHSRMEHSIGVMLLIRILGGSELEQIAGLLHDVSHTAFSHVGDYVFGNQEEDYHEKVFEPVLLHSDIPEILERFDYSIDQILRTDFSILEQPLPYLCADRIDYTLRDALHAKLITRKAARNFIDSITLKRGKIVVNDPMQAQWISSTLEKLNKEVFNHPLYVYANQQLAILIHDFIKKGTLTETDLLKDDVYLLNKIRSTSAGYEAIKSIKQQKGYPDFLKKGPHLKIKTRYLKPSL</sequence>
<feature type="domain" description="HD" evidence="1">
    <location>
        <begin position="50"/>
        <end position="150"/>
    </location>
</feature>
<dbReference type="InterPro" id="IPR050135">
    <property type="entry name" value="dGTPase-like"/>
</dbReference>